<comment type="caution">
    <text evidence="1">The sequence shown here is derived from an EMBL/GenBank/DDBJ whole genome shotgun (WGS) entry which is preliminary data.</text>
</comment>
<organism evidence="1 2">
    <name type="scientific">Tengunoibacter tsumagoiensis</name>
    <dbReference type="NCBI Taxonomy" id="2014871"/>
    <lineage>
        <taxon>Bacteria</taxon>
        <taxon>Bacillati</taxon>
        <taxon>Chloroflexota</taxon>
        <taxon>Ktedonobacteria</taxon>
        <taxon>Ktedonobacterales</taxon>
        <taxon>Dictyobacteraceae</taxon>
        <taxon>Tengunoibacter</taxon>
    </lineage>
</organism>
<name>A0A401ZY97_9CHLR</name>
<sequence>MFPFCMEQLLKFHSCWTPDVIVKNIKKSLFNFIIICGIFQKMGRATLSGEVFNQTLTIELK</sequence>
<protein>
    <submittedName>
        <fullName evidence="1">Uncharacterized protein</fullName>
    </submittedName>
</protein>
<gene>
    <name evidence="1" type="ORF">KTT_16740</name>
</gene>
<keyword evidence="2" id="KW-1185">Reference proteome</keyword>
<dbReference type="AlphaFoldDB" id="A0A401ZY97"/>
<reference evidence="2" key="1">
    <citation type="submission" date="2018-12" db="EMBL/GenBank/DDBJ databases">
        <title>Tengunoibacter tsumagoiensis gen. nov., sp. nov., Dictyobacter kobayashii sp. nov., D. alpinus sp. nov., and D. joshuensis sp. nov. and description of Dictyobacteraceae fam. nov. within the order Ktedonobacterales isolated from Tengu-no-mugimeshi.</title>
        <authorList>
            <person name="Wang C.M."/>
            <person name="Zheng Y."/>
            <person name="Sakai Y."/>
            <person name="Toyoda A."/>
            <person name="Minakuchi Y."/>
            <person name="Abe K."/>
            <person name="Yokota A."/>
            <person name="Yabe S."/>
        </authorList>
    </citation>
    <scope>NUCLEOTIDE SEQUENCE [LARGE SCALE GENOMIC DNA]</scope>
    <source>
        <strain evidence="2">Uno3</strain>
    </source>
</reference>
<evidence type="ECO:0000313" key="1">
    <source>
        <dbReference type="EMBL" id="GCE11815.1"/>
    </source>
</evidence>
<evidence type="ECO:0000313" key="2">
    <source>
        <dbReference type="Proteomes" id="UP000287352"/>
    </source>
</evidence>
<proteinExistence type="predicted"/>
<accession>A0A401ZY97</accession>
<dbReference type="Proteomes" id="UP000287352">
    <property type="component" value="Unassembled WGS sequence"/>
</dbReference>
<dbReference type="EMBL" id="BIFR01000001">
    <property type="protein sequence ID" value="GCE11815.1"/>
    <property type="molecule type" value="Genomic_DNA"/>
</dbReference>